<evidence type="ECO:0000313" key="2">
    <source>
        <dbReference type="Proteomes" id="UP000029669"/>
    </source>
</evidence>
<organism evidence="1 2">
    <name type="scientific">Thermoanaerobacter kivui</name>
    <name type="common">Acetogenium kivui</name>
    <dbReference type="NCBI Taxonomy" id="2325"/>
    <lineage>
        <taxon>Bacteria</taxon>
        <taxon>Bacillati</taxon>
        <taxon>Bacillota</taxon>
        <taxon>Clostridia</taxon>
        <taxon>Thermoanaerobacterales</taxon>
        <taxon>Thermoanaerobacteraceae</taxon>
        <taxon>Thermoanaerobacter</taxon>
    </lineage>
</organism>
<dbReference type="NCBIfam" id="TIGR01765">
    <property type="entry name" value="tspaseT_teng_N"/>
    <property type="match status" value="1"/>
</dbReference>
<dbReference type="EMBL" id="CP009170">
    <property type="protein sequence ID" value="AIS52185.1"/>
    <property type="molecule type" value="Genomic_DNA"/>
</dbReference>
<dbReference type="KEGG" id="tki:TKV_c10080"/>
<accession>A0A097AQU7</accession>
<keyword evidence="2" id="KW-1185">Reference proteome</keyword>
<dbReference type="HOGENOM" id="CLU_1414569_0_0_9"/>
<name>A0A097AQU7_THEKI</name>
<protein>
    <submittedName>
        <fullName evidence="1">Transposase, IS605 OrfB family, central region</fullName>
    </submittedName>
</protein>
<gene>
    <name evidence="1" type="ORF">TKV_c10080</name>
</gene>
<sequence>MIVIQAKLIFLTQEDKQIVLDLMRRWSSCMRFAYKRLLEGYDRNTLKRDLQGTFDLNSRYVDDAIMKARNTLESARELGKSPRKVIFGGKKLFKKLQKRYINGKAYKKLKIRWQEKRKGNLYSRGDKSKKGNLNTRIEINENGTFLRINVGERKYVYAKIQAGWKKKKTEKRYFRKSPNPICQGITLATNHF</sequence>
<proteinExistence type="predicted"/>
<dbReference type="STRING" id="2325.TKV_c10080"/>
<evidence type="ECO:0000313" key="1">
    <source>
        <dbReference type="EMBL" id="AIS52185.1"/>
    </source>
</evidence>
<dbReference type="InterPro" id="IPR010094">
    <property type="entry name" value="Transposase_put_N"/>
</dbReference>
<dbReference type="AlphaFoldDB" id="A0A097AQU7"/>
<dbReference type="Proteomes" id="UP000029669">
    <property type="component" value="Chromosome"/>
</dbReference>
<reference evidence="2" key="1">
    <citation type="journal article" date="2015" name="Genome Announc.">
        <title>Whole-Genome Sequences of 80 Environmental and Clinical Isolates of Burkholderia pseudomallei.</title>
        <authorList>
            <person name="Johnson S.L."/>
            <person name="Baker A.L."/>
            <person name="Chain P.S."/>
            <person name="Currie B.J."/>
            <person name="Daligault H.E."/>
            <person name="Davenport K.W."/>
            <person name="Davis C.B."/>
            <person name="Inglis T.J."/>
            <person name="Kaestli M."/>
            <person name="Koren S."/>
            <person name="Mayo M."/>
            <person name="Merritt A.J."/>
            <person name="Price E.P."/>
            <person name="Sarovich D.S."/>
            <person name="Warner J."/>
            <person name="Rosovitz M.J."/>
        </authorList>
    </citation>
    <scope>NUCLEOTIDE SEQUENCE [LARGE SCALE GENOMIC DNA]</scope>
    <source>
        <strain evidence="2">DSM 2030</strain>
    </source>
</reference>
<dbReference type="eggNOG" id="COG0675">
    <property type="taxonomic scope" value="Bacteria"/>
</dbReference>